<comment type="caution">
    <text evidence="1">The sequence shown here is derived from an EMBL/GenBank/DDBJ whole genome shotgun (WGS) entry which is preliminary data.</text>
</comment>
<evidence type="ECO:0000313" key="1">
    <source>
        <dbReference type="EMBL" id="CAG8700904.1"/>
    </source>
</evidence>
<keyword evidence="2" id="KW-1185">Reference proteome</keyword>
<sequence>MCLGMKSNENKCFSNWLLEVENRINTSKLHKIILLPEYIKVEILNDEYLNNRIILFAYNNNVYDINCAVLDMFSREKHIYLSTNSAIIEDKTDNYNIYLIEYLNTLNLSEMPPSKLDFKIRCLIILLRNFASY</sequence>
<accession>A0A9N9HQV0</accession>
<organism evidence="1 2">
    <name type="scientific">Cetraspora pellucida</name>
    <dbReference type="NCBI Taxonomy" id="1433469"/>
    <lineage>
        <taxon>Eukaryota</taxon>
        <taxon>Fungi</taxon>
        <taxon>Fungi incertae sedis</taxon>
        <taxon>Mucoromycota</taxon>
        <taxon>Glomeromycotina</taxon>
        <taxon>Glomeromycetes</taxon>
        <taxon>Diversisporales</taxon>
        <taxon>Gigasporaceae</taxon>
        <taxon>Cetraspora</taxon>
    </lineage>
</organism>
<name>A0A9N9HQV0_9GLOM</name>
<dbReference type="AlphaFoldDB" id="A0A9N9HQV0"/>
<protein>
    <submittedName>
        <fullName evidence="1">22212_t:CDS:1</fullName>
    </submittedName>
</protein>
<dbReference type="EMBL" id="CAJVQA010010787">
    <property type="protein sequence ID" value="CAG8700904.1"/>
    <property type="molecule type" value="Genomic_DNA"/>
</dbReference>
<evidence type="ECO:0000313" key="2">
    <source>
        <dbReference type="Proteomes" id="UP000789759"/>
    </source>
</evidence>
<gene>
    <name evidence="1" type="ORF">CPELLU_LOCUS11822</name>
</gene>
<dbReference type="PANTHER" id="PTHR10492">
    <property type="match status" value="1"/>
</dbReference>
<dbReference type="OrthoDB" id="2437471at2759"/>
<proteinExistence type="predicted"/>
<reference evidence="1" key="1">
    <citation type="submission" date="2021-06" db="EMBL/GenBank/DDBJ databases">
        <authorList>
            <person name="Kallberg Y."/>
            <person name="Tangrot J."/>
            <person name="Rosling A."/>
        </authorList>
    </citation>
    <scope>NUCLEOTIDE SEQUENCE</scope>
    <source>
        <strain evidence="1">FL966</strain>
    </source>
</reference>
<dbReference type="Proteomes" id="UP000789759">
    <property type="component" value="Unassembled WGS sequence"/>
</dbReference>